<evidence type="ECO:0000313" key="3">
    <source>
        <dbReference type="Proteomes" id="UP001596137"/>
    </source>
</evidence>
<keyword evidence="1" id="KW-0472">Membrane</keyword>
<evidence type="ECO:0008006" key="4">
    <source>
        <dbReference type="Google" id="ProtNLM"/>
    </source>
</evidence>
<reference evidence="3" key="1">
    <citation type="journal article" date="2019" name="Int. J. Syst. Evol. Microbiol.">
        <title>The Global Catalogue of Microorganisms (GCM) 10K type strain sequencing project: providing services to taxonomists for standard genome sequencing and annotation.</title>
        <authorList>
            <consortium name="The Broad Institute Genomics Platform"/>
            <consortium name="The Broad Institute Genome Sequencing Center for Infectious Disease"/>
            <person name="Wu L."/>
            <person name="Ma J."/>
        </authorList>
    </citation>
    <scope>NUCLEOTIDE SEQUENCE [LARGE SCALE GENOMIC DNA]</scope>
    <source>
        <strain evidence="3">JCM 30346</strain>
    </source>
</reference>
<dbReference type="SUPFAM" id="SSF46785">
    <property type="entry name" value="Winged helix' DNA-binding domain"/>
    <property type="match status" value="1"/>
</dbReference>
<accession>A0ABW1NDJ2</accession>
<protein>
    <recommendedName>
        <fullName evidence="4">PadR family transcriptional regulator</fullName>
    </recommendedName>
</protein>
<dbReference type="RefSeq" id="WP_380748444.1">
    <property type="nucleotide sequence ID" value="NZ_JBHSRF010000007.1"/>
</dbReference>
<keyword evidence="1" id="KW-0812">Transmembrane</keyword>
<gene>
    <name evidence="2" type="ORF">ACFP1K_07685</name>
</gene>
<organism evidence="2 3">
    <name type="scientific">Sphaerisporangium aureirubrum</name>
    <dbReference type="NCBI Taxonomy" id="1544736"/>
    <lineage>
        <taxon>Bacteria</taxon>
        <taxon>Bacillati</taxon>
        <taxon>Actinomycetota</taxon>
        <taxon>Actinomycetes</taxon>
        <taxon>Streptosporangiales</taxon>
        <taxon>Streptosporangiaceae</taxon>
        <taxon>Sphaerisporangium</taxon>
    </lineage>
</organism>
<dbReference type="Proteomes" id="UP001596137">
    <property type="component" value="Unassembled WGS sequence"/>
</dbReference>
<comment type="caution">
    <text evidence="2">The sequence shown here is derived from an EMBL/GenBank/DDBJ whole genome shotgun (WGS) entry which is preliminary data.</text>
</comment>
<dbReference type="EMBL" id="JBHSRF010000007">
    <property type="protein sequence ID" value="MFC6081038.1"/>
    <property type="molecule type" value="Genomic_DNA"/>
</dbReference>
<name>A0ABW1NDJ2_9ACTN</name>
<feature type="transmembrane region" description="Helical" evidence="1">
    <location>
        <begin position="16"/>
        <end position="36"/>
    </location>
</feature>
<dbReference type="InterPro" id="IPR036390">
    <property type="entry name" value="WH_DNA-bd_sf"/>
</dbReference>
<keyword evidence="3" id="KW-1185">Reference proteome</keyword>
<sequence>MIRRPRLDGTTRHLDVLLLVLLAGTTVDVATLQRLIQVKLRRIRRWLTHLHNSEWLTTTQQPPARPGDPSRTLYRLTTYGRGEALTVLGLQASPDEIPTEVLPIPGAPCGPRRCPERDRATEYHDRLLYLQGLNMAADWPRSRRPRAESTPR</sequence>
<keyword evidence="1" id="KW-1133">Transmembrane helix</keyword>
<proteinExistence type="predicted"/>
<evidence type="ECO:0000256" key="1">
    <source>
        <dbReference type="SAM" id="Phobius"/>
    </source>
</evidence>
<evidence type="ECO:0000313" key="2">
    <source>
        <dbReference type="EMBL" id="MFC6081038.1"/>
    </source>
</evidence>